<proteinExistence type="predicted"/>
<keyword evidence="1" id="KW-1133">Transmembrane helix</keyword>
<dbReference type="AlphaFoldDB" id="A0A1F7IIN4"/>
<dbReference type="EMBL" id="MGAI01000058">
    <property type="protein sequence ID" value="OGK43225.1"/>
    <property type="molecule type" value="Genomic_DNA"/>
</dbReference>
<accession>A0A1F7IIN4</accession>
<evidence type="ECO:0000313" key="3">
    <source>
        <dbReference type="Proteomes" id="UP000178040"/>
    </source>
</evidence>
<reference evidence="2 3" key="1">
    <citation type="journal article" date="2016" name="Nat. Commun.">
        <title>Thousands of microbial genomes shed light on interconnected biogeochemical processes in an aquifer system.</title>
        <authorList>
            <person name="Anantharaman K."/>
            <person name="Brown C.T."/>
            <person name="Hug L.A."/>
            <person name="Sharon I."/>
            <person name="Castelle C.J."/>
            <person name="Probst A.J."/>
            <person name="Thomas B.C."/>
            <person name="Singh A."/>
            <person name="Wilkins M.J."/>
            <person name="Karaoz U."/>
            <person name="Brodie E.L."/>
            <person name="Williams K.H."/>
            <person name="Hubbard S.S."/>
            <person name="Banfield J.F."/>
        </authorList>
    </citation>
    <scope>NUCLEOTIDE SEQUENCE [LARGE SCALE GENOMIC DNA]</scope>
</reference>
<protein>
    <submittedName>
        <fullName evidence="2">Uncharacterized protein</fullName>
    </submittedName>
</protein>
<dbReference type="Proteomes" id="UP000178040">
    <property type="component" value="Unassembled WGS sequence"/>
</dbReference>
<feature type="transmembrane region" description="Helical" evidence="1">
    <location>
        <begin position="6"/>
        <end position="28"/>
    </location>
</feature>
<keyword evidence="1" id="KW-0472">Membrane</keyword>
<sequence length="61" mass="7073">MNQKELLLISITVFFTIIAWMVLDIYLVKTRSGIKSESKQFQAVDFTINAEILEILKEKNP</sequence>
<comment type="caution">
    <text evidence="2">The sequence shown here is derived from an EMBL/GenBank/DDBJ whole genome shotgun (WGS) entry which is preliminary data.</text>
</comment>
<name>A0A1F7IIN4_9BACT</name>
<gene>
    <name evidence="2" type="ORF">A3B40_03100</name>
</gene>
<keyword evidence="1" id="KW-0812">Transmembrane</keyword>
<evidence type="ECO:0000313" key="2">
    <source>
        <dbReference type="EMBL" id="OGK43225.1"/>
    </source>
</evidence>
<evidence type="ECO:0000256" key="1">
    <source>
        <dbReference type="SAM" id="Phobius"/>
    </source>
</evidence>
<organism evidence="2 3">
    <name type="scientific">Candidatus Roizmanbacteria bacterium RIFCSPLOWO2_01_FULL_37_16</name>
    <dbReference type="NCBI Taxonomy" id="1802058"/>
    <lineage>
        <taxon>Bacteria</taxon>
        <taxon>Candidatus Roizmaniibacteriota</taxon>
    </lineage>
</organism>